<keyword evidence="2" id="KW-1133">Transmembrane helix</keyword>
<feature type="compositionally biased region" description="Polar residues" evidence="1">
    <location>
        <begin position="256"/>
        <end position="268"/>
    </location>
</feature>
<feature type="region of interest" description="Disordered" evidence="1">
    <location>
        <begin position="13"/>
        <end position="56"/>
    </location>
</feature>
<reference evidence="4" key="1">
    <citation type="submission" date="2021-10" db="EMBL/GenBank/DDBJ databases">
        <authorList>
            <person name="Piombo E."/>
        </authorList>
    </citation>
    <scope>NUCLEOTIDE SEQUENCE</scope>
</reference>
<sequence length="317" mass="34076">MSLAKIGHGLINRIFPSERPSPEGRAEQGYPPHDAHNLSHGHGHGHGRVESPLGDDKDRRMTVMTLDPSALIPPEDKLLIFRTLTGIDTVPAVSNSGHAVRSAANIGLYTRVVRNERFAKKGYRVSAVSVNGFLGLQIIIGAALTALGAANGSYNAIMGLGVFNTIIAGLLAYIKGSGMPNKFKRSEYEWRKVREYIEQRERELCLADSGLDVYHEVKVVEEMYYRVREELLAGIKEPAYRPAEQADATRPKSELGRSQSVLRRQSMGSEPPYAGPGGGIQQHNNSNNNSTGIVGGGGGGGAATVGGAPMGTIDEKH</sequence>
<dbReference type="PANTHER" id="PTHR38793">
    <property type="entry name" value="SLATT_FUNGAL DOMAIN-CONTAINING PROTEIN-RELATED"/>
    <property type="match status" value="1"/>
</dbReference>
<comment type="caution">
    <text evidence="4">The sequence shown here is derived from an EMBL/GenBank/DDBJ whole genome shotgun (WGS) entry which is preliminary data.</text>
</comment>
<keyword evidence="5" id="KW-1185">Reference proteome</keyword>
<feature type="region of interest" description="Disordered" evidence="1">
    <location>
        <begin position="242"/>
        <end position="317"/>
    </location>
</feature>
<accession>A0A9N9YNS9</accession>
<evidence type="ECO:0000313" key="4">
    <source>
        <dbReference type="EMBL" id="CAH0025226.1"/>
    </source>
</evidence>
<dbReference type="Pfam" id="PF18142">
    <property type="entry name" value="SLATT_fungal"/>
    <property type="match status" value="1"/>
</dbReference>
<evidence type="ECO:0000256" key="1">
    <source>
        <dbReference type="SAM" id="MobiDB-lite"/>
    </source>
</evidence>
<feature type="compositionally biased region" description="Gly residues" evidence="1">
    <location>
        <begin position="293"/>
        <end position="304"/>
    </location>
</feature>
<dbReference type="Proteomes" id="UP000696573">
    <property type="component" value="Unassembled WGS sequence"/>
</dbReference>
<feature type="domain" description="SMODS and SLOG-associating 2TM effector" evidence="3">
    <location>
        <begin position="111"/>
        <end position="229"/>
    </location>
</feature>
<protein>
    <recommendedName>
        <fullName evidence="3">SMODS and SLOG-associating 2TM effector domain-containing protein</fullName>
    </recommendedName>
</protein>
<name>A0A9N9YNS9_9HYPO</name>
<dbReference type="PANTHER" id="PTHR38793:SF3">
    <property type="entry name" value="SMODS AND SLOG-ASSOCIATING 2TM EFFECTOR DOMAIN-CONTAINING PROTEIN"/>
    <property type="match status" value="1"/>
</dbReference>
<dbReference type="EMBL" id="CABFNQ020000708">
    <property type="protein sequence ID" value="CAH0025226.1"/>
    <property type="molecule type" value="Genomic_DNA"/>
</dbReference>
<dbReference type="AlphaFoldDB" id="A0A9N9YNS9"/>
<feature type="transmembrane region" description="Helical" evidence="2">
    <location>
        <begin position="127"/>
        <end position="150"/>
    </location>
</feature>
<dbReference type="OrthoDB" id="4472872at2759"/>
<feature type="transmembrane region" description="Helical" evidence="2">
    <location>
        <begin position="156"/>
        <end position="174"/>
    </location>
</feature>
<evidence type="ECO:0000256" key="2">
    <source>
        <dbReference type="SAM" id="Phobius"/>
    </source>
</evidence>
<gene>
    <name evidence="4" type="ORF">CRHIZ90672A_00016912</name>
</gene>
<evidence type="ECO:0000259" key="3">
    <source>
        <dbReference type="Pfam" id="PF18142"/>
    </source>
</evidence>
<organism evidence="4 5">
    <name type="scientific">Clonostachys rhizophaga</name>
    <dbReference type="NCBI Taxonomy" id="160324"/>
    <lineage>
        <taxon>Eukaryota</taxon>
        <taxon>Fungi</taxon>
        <taxon>Dikarya</taxon>
        <taxon>Ascomycota</taxon>
        <taxon>Pezizomycotina</taxon>
        <taxon>Sordariomycetes</taxon>
        <taxon>Hypocreomycetidae</taxon>
        <taxon>Hypocreales</taxon>
        <taxon>Bionectriaceae</taxon>
        <taxon>Clonostachys</taxon>
    </lineage>
</organism>
<evidence type="ECO:0000313" key="5">
    <source>
        <dbReference type="Proteomes" id="UP000696573"/>
    </source>
</evidence>
<proteinExistence type="predicted"/>
<feature type="compositionally biased region" description="Low complexity" evidence="1">
    <location>
        <begin position="281"/>
        <end position="292"/>
    </location>
</feature>
<dbReference type="InterPro" id="IPR041622">
    <property type="entry name" value="SLATT_fungi"/>
</dbReference>
<keyword evidence="2" id="KW-0812">Transmembrane</keyword>
<keyword evidence="2" id="KW-0472">Membrane</keyword>
<dbReference type="NCBIfam" id="NF033635">
    <property type="entry name" value="SLATT_fungal"/>
    <property type="match status" value="1"/>
</dbReference>